<protein>
    <submittedName>
        <fullName evidence="2">Uncharacterized protein</fullName>
    </submittedName>
</protein>
<dbReference type="EMBL" id="CM002927">
    <property type="protein sequence ID" value="KGN47285.1"/>
    <property type="molecule type" value="Genomic_DNA"/>
</dbReference>
<feature type="region of interest" description="Disordered" evidence="1">
    <location>
        <begin position="59"/>
        <end position="83"/>
    </location>
</feature>
<proteinExistence type="predicted"/>
<reference evidence="2 3" key="4">
    <citation type="journal article" date="2011" name="BMC Genomics">
        <title>RNA-Seq improves annotation of protein-coding genes in the cucumber genome.</title>
        <authorList>
            <person name="Li Z."/>
            <person name="Zhang Z."/>
            <person name="Yan P."/>
            <person name="Huang S."/>
            <person name="Fei Z."/>
            <person name="Lin K."/>
        </authorList>
    </citation>
    <scope>NUCLEOTIDE SEQUENCE [LARGE SCALE GENOMIC DNA]</scope>
    <source>
        <strain evidence="3">cv. 9930</strain>
    </source>
</reference>
<gene>
    <name evidence="2" type="ORF">Csa_6G284720</name>
</gene>
<evidence type="ECO:0000313" key="3">
    <source>
        <dbReference type="Proteomes" id="UP000029981"/>
    </source>
</evidence>
<keyword evidence="3" id="KW-1185">Reference proteome</keyword>
<dbReference type="Proteomes" id="UP000029981">
    <property type="component" value="Chromosome 6"/>
</dbReference>
<reference evidence="2 3" key="1">
    <citation type="journal article" date="2009" name="Nat. Genet.">
        <title>The genome of the cucumber, Cucumis sativus L.</title>
        <authorList>
            <person name="Huang S."/>
            <person name="Li R."/>
            <person name="Zhang Z."/>
            <person name="Li L."/>
            <person name="Gu X."/>
            <person name="Fan W."/>
            <person name="Lucas W.J."/>
            <person name="Wang X."/>
            <person name="Xie B."/>
            <person name="Ni P."/>
            <person name="Ren Y."/>
            <person name="Zhu H."/>
            <person name="Li J."/>
            <person name="Lin K."/>
            <person name="Jin W."/>
            <person name="Fei Z."/>
            <person name="Li G."/>
            <person name="Staub J."/>
            <person name="Kilian A."/>
            <person name="van der Vossen E.A."/>
            <person name="Wu Y."/>
            <person name="Guo J."/>
            <person name="He J."/>
            <person name="Jia Z."/>
            <person name="Ren Y."/>
            <person name="Tian G."/>
            <person name="Lu Y."/>
            <person name="Ruan J."/>
            <person name="Qian W."/>
            <person name="Wang M."/>
            <person name="Huang Q."/>
            <person name="Li B."/>
            <person name="Xuan Z."/>
            <person name="Cao J."/>
            <person name="Asan"/>
            <person name="Wu Z."/>
            <person name="Zhang J."/>
            <person name="Cai Q."/>
            <person name="Bai Y."/>
            <person name="Zhao B."/>
            <person name="Han Y."/>
            <person name="Li Y."/>
            <person name="Li X."/>
            <person name="Wang S."/>
            <person name="Shi Q."/>
            <person name="Liu S."/>
            <person name="Cho W.K."/>
            <person name="Kim J.Y."/>
            <person name="Xu Y."/>
            <person name="Heller-Uszynska K."/>
            <person name="Miao H."/>
            <person name="Cheng Z."/>
            <person name="Zhang S."/>
            <person name="Wu J."/>
            <person name="Yang Y."/>
            <person name="Kang H."/>
            <person name="Li M."/>
            <person name="Liang H."/>
            <person name="Ren X."/>
            <person name="Shi Z."/>
            <person name="Wen M."/>
            <person name="Jian M."/>
            <person name="Yang H."/>
            <person name="Zhang G."/>
            <person name="Yang Z."/>
            <person name="Chen R."/>
            <person name="Liu S."/>
            <person name="Li J."/>
            <person name="Ma L."/>
            <person name="Liu H."/>
            <person name="Zhou Y."/>
            <person name="Zhao J."/>
            <person name="Fang X."/>
            <person name="Li G."/>
            <person name="Fang L."/>
            <person name="Li Y."/>
            <person name="Liu D."/>
            <person name="Zheng H."/>
            <person name="Zhang Y."/>
            <person name="Qin N."/>
            <person name="Li Z."/>
            <person name="Yang G."/>
            <person name="Yang S."/>
            <person name="Bolund L."/>
            <person name="Kristiansen K."/>
            <person name="Zheng H."/>
            <person name="Li S."/>
            <person name="Zhang X."/>
            <person name="Yang H."/>
            <person name="Wang J."/>
            <person name="Sun R."/>
            <person name="Zhang B."/>
            <person name="Jiang S."/>
            <person name="Wang J."/>
            <person name="Du Y."/>
            <person name="Li S."/>
        </authorList>
    </citation>
    <scope>NUCLEOTIDE SEQUENCE [LARGE SCALE GENOMIC DNA]</scope>
    <source>
        <strain evidence="3">cv. 9930</strain>
    </source>
</reference>
<organism evidence="2 3">
    <name type="scientific">Cucumis sativus</name>
    <name type="common">Cucumber</name>
    <dbReference type="NCBI Taxonomy" id="3659"/>
    <lineage>
        <taxon>Eukaryota</taxon>
        <taxon>Viridiplantae</taxon>
        <taxon>Streptophyta</taxon>
        <taxon>Embryophyta</taxon>
        <taxon>Tracheophyta</taxon>
        <taxon>Spermatophyta</taxon>
        <taxon>Magnoliopsida</taxon>
        <taxon>eudicotyledons</taxon>
        <taxon>Gunneridae</taxon>
        <taxon>Pentapetalae</taxon>
        <taxon>rosids</taxon>
        <taxon>fabids</taxon>
        <taxon>Cucurbitales</taxon>
        <taxon>Cucurbitaceae</taxon>
        <taxon>Benincaseae</taxon>
        <taxon>Cucumis</taxon>
    </lineage>
</organism>
<evidence type="ECO:0000256" key="1">
    <source>
        <dbReference type="SAM" id="MobiDB-lite"/>
    </source>
</evidence>
<reference evidence="2 3" key="2">
    <citation type="journal article" date="2009" name="PLoS ONE">
        <title>An integrated genetic and cytogenetic map of the cucumber genome.</title>
        <authorList>
            <person name="Ren Y."/>
            <person name="Zhang Z."/>
            <person name="Liu J."/>
            <person name="Staub J.E."/>
            <person name="Han Y."/>
            <person name="Cheng Z."/>
            <person name="Li X."/>
            <person name="Lu J."/>
            <person name="Miao H."/>
            <person name="Kang H."/>
            <person name="Xie B."/>
            <person name="Gu X."/>
            <person name="Wang X."/>
            <person name="Du Y."/>
            <person name="Jin W."/>
            <person name="Huang S."/>
        </authorList>
    </citation>
    <scope>NUCLEOTIDE SEQUENCE [LARGE SCALE GENOMIC DNA]</scope>
    <source>
        <strain evidence="3">cv. 9930</strain>
    </source>
</reference>
<reference evidence="2 3" key="3">
    <citation type="journal article" date="2010" name="BMC Genomics">
        <title>Transcriptome sequencing and comparative analysis of cucumber flowers with different sex types.</title>
        <authorList>
            <person name="Guo S."/>
            <person name="Zheng Y."/>
            <person name="Joung J.G."/>
            <person name="Liu S."/>
            <person name="Zhang Z."/>
            <person name="Crasta O.R."/>
            <person name="Sobral B.W."/>
            <person name="Xu Y."/>
            <person name="Huang S."/>
            <person name="Fei Z."/>
        </authorList>
    </citation>
    <scope>NUCLEOTIDE SEQUENCE [LARGE SCALE GENOMIC DNA]</scope>
    <source>
        <strain evidence="3">cv. 9930</strain>
    </source>
</reference>
<dbReference type="AlphaFoldDB" id="A0A0A0KC36"/>
<name>A0A0A0KC36_CUCSA</name>
<sequence length="111" mass="11962">MSSGNDDVSVVKQRALSGFKRAYDVAVNRKAMAAKGDLPSSSHRNGRLMGFKLVQLNRPLGSTPRARELNAPSLEDGPDGPEYEKRLDGLKVTNNVGPTGADSKVVRLELI</sequence>
<dbReference type="Gramene" id="KGN47285">
    <property type="protein sequence ID" value="KGN47285"/>
    <property type="gene ID" value="Csa_6G284720"/>
</dbReference>
<accession>A0A0A0KC36</accession>
<evidence type="ECO:0000313" key="2">
    <source>
        <dbReference type="EMBL" id="KGN47285.1"/>
    </source>
</evidence>